<keyword evidence="2" id="KW-0732">Signal</keyword>
<organism evidence="4 5">
    <name type="scientific">Frankia canadensis</name>
    <dbReference type="NCBI Taxonomy" id="1836972"/>
    <lineage>
        <taxon>Bacteria</taxon>
        <taxon>Bacillati</taxon>
        <taxon>Actinomycetota</taxon>
        <taxon>Actinomycetes</taxon>
        <taxon>Frankiales</taxon>
        <taxon>Frankiaceae</taxon>
        <taxon>Frankia</taxon>
    </lineage>
</organism>
<protein>
    <submittedName>
        <fullName evidence="4">ABC-type branched-chain amino acid transport system, periplasmic component</fullName>
    </submittedName>
</protein>
<dbReference type="Pfam" id="PF13458">
    <property type="entry name" value="Peripla_BP_6"/>
    <property type="match status" value="1"/>
</dbReference>
<dbReference type="SUPFAM" id="SSF53822">
    <property type="entry name" value="Periplasmic binding protein-like I"/>
    <property type="match status" value="1"/>
</dbReference>
<evidence type="ECO:0000313" key="4">
    <source>
        <dbReference type="EMBL" id="SNQ47966.1"/>
    </source>
</evidence>
<dbReference type="Proteomes" id="UP000234331">
    <property type="component" value="Unassembled WGS sequence"/>
</dbReference>
<evidence type="ECO:0000313" key="5">
    <source>
        <dbReference type="Proteomes" id="UP000234331"/>
    </source>
</evidence>
<name>A0A2I2KQQ5_9ACTN</name>
<dbReference type="OrthoDB" id="26870at2"/>
<dbReference type="CDD" id="cd06341">
    <property type="entry name" value="PBP1_ABC_ligand_binding-like"/>
    <property type="match status" value="1"/>
</dbReference>
<evidence type="ECO:0000256" key="2">
    <source>
        <dbReference type="ARBA" id="ARBA00022729"/>
    </source>
</evidence>
<dbReference type="InterPro" id="IPR028081">
    <property type="entry name" value="Leu-bd"/>
</dbReference>
<accession>A0A2I2KQQ5</accession>
<evidence type="ECO:0000259" key="3">
    <source>
        <dbReference type="Pfam" id="PF13458"/>
    </source>
</evidence>
<dbReference type="Gene3D" id="3.40.50.2300">
    <property type="match status" value="2"/>
</dbReference>
<sequence>MMLALVAAGAGACGQSGQSAASATCDSPGVSANEIRLGLLYPDTGPTATAVAAGRAGVDARIGLANAKGGINGRKIVYEWRDDKDNPTTNATGARNLIEQQNVFGVLEFSFVANGSAQYLADKGIPVGGLSIGDAWSKHPNMFSIGATTVSAIDLFGNFLKSEGATRAAVVGTALSAGTGDVTAVMTRSIQAAGISVVDSIGYTAGADNPATVAQRVAASGADTLMLLVSGSDLPTILTAVRAAAPKVRVIMSLAGYDRQLLAQAGPAMAGTVIPVFYRPFEAGGPAIDTFRQAMVTYAPQFPNPEQQLALISYIDTDLFLRGIEAAGPCPTRQAFMTGLRAVTNYDAGGLIAPLNIARDLGRQITCWSFVQVNPAGNAFGVLRDSQCGQELPAAPGAG</sequence>
<dbReference type="PANTHER" id="PTHR47235:SF1">
    <property type="entry name" value="BLR6548 PROTEIN"/>
    <property type="match status" value="1"/>
</dbReference>
<feature type="domain" description="Leucine-binding protein" evidence="3">
    <location>
        <begin position="34"/>
        <end position="377"/>
    </location>
</feature>
<dbReference type="PANTHER" id="PTHR47235">
    <property type="entry name" value="BLR6548 PROTEIN"/>
    <property type="match status" value="1"/>
</dbReference>
<dbReference type="EMBL" id="FZMO01000125">
    <property type="protein sequence ID" value="SNQ47966.1"/>
    <property type="molecule type" value="Genomic_DNA"/>
</dbReference>
<reference evidence="4 5" key="1">
    <citation type="submission" date="2017-06" db="EMBL/GenBank/DDBJ databases">
        <authorList>
            <person name="Kim H.J."/>
            <person name="Triplett B.A."/>
        </authorList>
    </citation>
    <scope>NUCLEOTIDE SEQUENCE [LARGE SCALE GENOMIC DNA]</scope>
    <source>
        <strain evidence="4">FRACA_ARgP5</strain>
    </source>
</reference>
<evidence type="ECO:0000256" key="1">
    <source>
        <dbReference type="ARBA" id="ARBA00010062"/>
    </source>
</evidence>
<dbReference type="InterPro" id="IPR028082">
    <property type="entry name" value="Peripla_BP_I"/>
</dbReference>
<keyword evidence="5" id="KW-1185">Reference proteome</keyword>
<dbReference type="AlphaFoldDB" id="A0A2I2KQQ5"/>
<comment type="similarity">
    <text evidence="1">Belongs to the leucine-binding protein family.</text>
</comment>
<gene>
    <name evidence="4" type="ORF">FRACA_2100007</name>
</gene>
<proteinExistence type="inferred from homology"/>